<evidence type="ECO:0000313" key="2">
    <source>
        <dbReference type="EMBL" id="MST33594.1"/>
    </source>
</evidence>
<dbReference type="Gene3D" id="3.10.450.50">
    <property type="match status" value="1"/>
</dbReference>
<reference evidence="2 3" key="1">
    <citation type="submission" date="2019-11" db="EMBL/GenBank/DDBJ databases">
        <title>Acidiferrimicrobium australis gen. nov., sp. nov., an acidophilic and obligately heterotrophic, member of the Actinobacteria that catalyses dissimilatory oxido- reduction of iron isolated from metal-rich acidic water in Chile.</title>
        <authorList>
            <person name="Gonzalez D."/>
            <person name="Huber K."/>
            <person name="Hedrich S."/>
            <person name="Rojas-Villalobos C."/>
            <person name="Quatrini R."/>
            <person name="Dinamarca M.A."/>
            <person name="Schwarz A."/>
            <person name="Canales C."/>
            <person name="Nancucheo I."/>
        </authorList>
    </citation>
    <scope>NUCLEOTIDE SEQUENCE [LARGE SCALE GENOMIC DNA]</scope>
    <source>
        <strain evidence="2 3">USS-CCA1</strain>
    </source>
</reference>
<dbReference type="PANTHER" id="PTHR34957">
    <property type="entry name" value="NUCLEAR TRANSPORT FACTOR 2 (NTF2) FAMILY PROTEIN"/>
    <property type="match status" value="1"/>
</dbReference>
<organism evidence="2 3">
    <name type="scientific">Acidiferrimicrobium australe</name>
    <dbReference type="NCBI Taxonomy" id="2664430"/>
    <lineage>
        <taxon>Bacteria</taxon>
        <taxon>Bacillati</taxon>
        <taxon>Actinomycetota</taxon>
        <taxon>Acidimicrobiia</taxon>
        <taxon>Acidimicrobiales</taxon>
        <taxon>Acidimicrobiaceae</taxon>
        <taxon>Acidiferrimicrobium</taxon>
    </lineage>
</organism>
<evidence type="ECO:0000259" key="1">
    <source>
        <dbReference type="Pfam" id="PF13474"/>
    </source>
</evidence>
<dbReference type="PANTHER" id="PTHR34957:SF1">
    <property type="entry name" value="NUCLEAR TRANSPORT FACTOR 2 (NTF2) FAMILY PROTEIN"/>
    <property type="match status" value="1"/>
</dbReference>
<feature type="non-terminal residue" evidence="2">
    <location>
        <position position="1"/>
    </location>
</feature>
<dbReference type="SUPFAM" id="SSF54427">
    <property type="entry name" value="NTF2-like"/>
    <property type="match status" value="1"/>
</dbReference>
<evidence type="ECO:0000313" key="3">
    <source>
        <dbReference type="Proteomes" id="UP000437736"/>
    </source>
</evidence>
<dbReference type="Pfam" id="PF13474">
    <property type="entry name" value="SnoaL_3"/>
    <property type="match status" value="1"/>
</dbReference>
<dbReference type="InterPro" id="IPR032710">
    <property type="entry name" value="NTF2-like_dom_sf"/>
</dbReference>
<gene>
    <name evidence="2" type="ORF">GHK86_12795</name>
</gene>
<comment type="caution">
    <text evidence="2">The sequence shown here is derived from an EMBL/GenBank/DDBJ whole genome shotgun (WGS) entry which is preliminary data.</text>
</comment>
<protein>
    <recommendedName>
        <fullName evidence="1">SnoaL-like domain-containing protein</fullName>
    </recommendedName>
</protein>
<sequence>AFEAADLDAMSGVWERSERVLCTHPGWSTLRGWSQVQASYFTLFQQPLQMQFLLTREHASVAGDVAWLSLDENLLGDQGGVTIAALNVFVRGADGDWAMVCHHASAVHASVR</sequence>
<dbReference type="EMBL" id="WJHE01000654">
    <property type="protein sequence ID" value="MST33594.1"/>
    <property type="molecule type" value="Genomic_DNA"/>
</dbReference>
<feature type="domain" description="SnoaL-like" evidence="1">
    <location>
        <begin position="1"/>
        <end position="107"/>
    </location>
</feature>
<accession>A0ABW9QVX4</accession>
<keyword evidence="3" id="KW-1185">Reference proteome</keyword>
<dbReference type="Proteomes" id="UP000437736">
    <property type="component" value="Unassembled WGS sequence"/>
</dbReference>
<name>A0ABW9QVX4_9ACTN</name>
<proteinExistence type="predicted"/>
<dbReference type="InterPro" id="IPR037401">
    <property type="entry name" value="SnoaL-like"/>
</dbReference>